<sequence length="234" mass="25255">MNPRPGDPSEEEAQRDLEDSEGAHSQSVDPATNGDLVDAEESQEYADSENAEEQAVGDLAEDVQEDQEVQQEPEDNEMEHREAADGDTMIGVLPEDEEQEQDVTQEHGDIDIHAEEVGAATISGDLPAEANEEEPEQQGPGDAPEEAIQQELREHESADVQAGAETMRGEVGDVEHDQVVQQRAPEASGHLPAEEPKAEGEAPETSHTSRGLRSKGEETSERPLRATADAINPA</sequence>
<evidence type="ECO:0000313" key="2">
    <source>
        <dbReference type="EMBL" id="CAE7805252.1"/>
    </source>
</evidence>
<name>A0A812YZY0_9DINO</name>
<evidence type="ECO:0000313" key="3">
    <source>
        <dbReference type="Proteomes" id="UP000601435"/>
    </source>
</evidence>
<reference evidence="2" key="1">
    <citation type="submission" date="2021-02" db="EMBL/GenBank/DDBJ databases">
        <authorList>
            <person name="Dougan E. K."/>
            <person name="Rhodes N."/>
            <person name="Thang M."/>
            <person name="Chan C."/>
        </authorList>
    </citation>
    <scope>NUCLEOTIDE SEQUENCE</scope>
</reference>
<evidence type="ECO:0000256" key="1">
    <source>
        <dbReference type="SAM" id="MobiDB-lite"/>
    </source>
</evidence>
<comment type="caution">
    <text evidence="2">The sequence shown here is derived from an EMBL/GenBank/DDBJ whole genome shotgun (WGS) entry which is preliminary data.</text>
</comment>
<dbReference type="Proteomes" id="UP000601435">
    <property type="component" value="Unassembled WGS sequence"/>
</dbReference>
<feature type="region of interest" description="Disordered" evidence="1">
    <location>
        <begin position="1"/>
        <end position="234"/>
    </location>
</feature>
<feature type="compositionally biased region" description="Acidic residues" evidence="1">
    <location>
        <begin position="94"/>
        <end position="103"/>
    </location>
</feature>
<protein>
    <submittedName>
        <fullName evidence="2">Sec31 protein</fullName>
    </submittedName>
</protein>
<organism evidence="2 3">
    <name type="scientific">Symbiodinium necroappetens</name>
    <dbReference type="NCBI Taxonomy" id="1628268"/>
    <lineage>
        <taxon>Eukaryota</taxon>
        <taxon>Sar</taxon>
        <taxon>Alveolata</taxon>
        <taxon>Dinophyceae</taxon>
        <taxon>Suessiales</taxon>
        <taxon>Symbiodiniaceae</taxon>
        <taxon>Symbiodinium</taxon>
    </lineage>
</organism>
<feature type="compositionally biased region" description="Basic and acidic residues" evidence="1">
    <location>
        <begin position="104"/>
        <end position="116"/>
    </location>
</feature>
<feature type="compositionally biased region" description="Acidic residues" evidence="1">
    <location>
        <begin position="59"/>
        <end position="77"/>
    </location>
</feature>
<dbReference type="OrthoDB" id="10580362at2759"/>
<dbReference type="AlphaFoldDB" id="A0A812YZY0"/>
<feature type="compositionally biased region" description="Basic and acidic residues" evidence="1">
    <location>
        <begin position="214"/>
        <end position="224"/>
    </location>
</feature>
<proteinExistence type="predicted"/>
<feature type="compositionally biased region" description="Acidic residues" evidence="1">
    <location>
        <begin position="37"/>
        <end position="52"/>
    </location>
</feature>
<feature type="compositionally biased region" description="Basic and acidic residues" evidence="1">
    <location>
        <begin position="167"/>
        <end position="178"/>
    </location>
</feature>
<dbReference type="EMBL" id="CAJNJA010044882">
    <property type="protein sequence ID" value="CAE7805252.1"/>
    <property type="molecule type" value="Genomic_DNA"/>
</dbReference>
<keyword evidence="3" id="KW-1185">Reference proteome</keyword>
<accession>A0A812YZY0</accession>
<gene>
    <name evidence="2" type="primary">sec31</name>
    <name evidence="2" type="ORF">SNEC2469_LOCUS23804</name>
</gene>